<accession>A0A6A6A9U8</accession>
<dbReference type="GeneID" id="54408772"/>
<evidence type="ECO:0000256" key="1">
    <source>
        <dbReference type="SAM" id="Phobius"/>
    </source>
</evidence>
<gene>
    <name evidence="2" type="ORF">P153DRAFT_367705</name>
</gene>
<keyword evidence="1" id="KW-0472">Membrane</keyword>
<dbReference type="EMBL" id="ML977508">
    <property type="protein sequence ID" value="KAF2128590.1"/>
    <property type="molecule type" value="Genomic_DNA"/>
</dbReference>
<keyword evidence="3" id="KW-1185">Reference proteome</keyword>
<reference evidence="2" key="1">
    <citation type="journal article" date="2020" name="Stud. Mycol.">
        <title>101 Dothideomycetes genomes: a test case for predicting lifestyles and emergence of pathogens.</title>
        <authorList>
            <person name="Haridas S."/>
            <person name="Albert R."/>
            <person name="Binder M."/>
            <person name="Bloem J."/>
            <person name="Labutti K."/>
            <person name="Salamov A."/>
            <person name="Andreopoulos B."/>
            <person name="Baker S."/>
            <person name="Barry K."/>
            <person name="Bills G."/>
            <person name="Bluhm B."/>
            <person name="Cannon C."/>
            <person name="Castanera R."/>
            <person name="Culley D."/>
            <person name="Daum C."/>
            <person name="Ezra D."/>
            <person name="Gonzalez J."/>
            <person name="Henrissat B."/>
            <person name="Kuo A."/>
            <person name="Liang C."/>
            <person name="Lipzen A."/>
            <person name="Lutzoni F."/>
            <person name="Magnuson J."/>
            <person name="Mondo S."/>
            <person name="Nolan M."/>
            <person name="Ohm R."/>
            <person name="Pangilinan J."/>
            <person name="Park H.-J."/>
            <person name="Ramirez L."/>
            <person name="Alfaro M."/>
            <person name="Sun H."/>
            <person name="Tritt A."/>
            <person name="Yoshinaga Y."/>
            <person name="Zwiers L.-H."/>
            <person name="Turgeon B."/>
            <person name="Goodwin S."/>
            <person name="Spatafora J."/>
            <person name="Crous P."/>
            <person name="Grigoriev I."/>
        </authorList>
    </citation>
    <scope>NUCLEOTIDE SEQUENCE</scope>
    <source>
        <strain evidence="2">CBS 119687</strain>
    </source>
</reference>
<evidence type="ECO:0000313" key="3">
    <source>
        <dbReference type="Proteomes" id="UP000799771"/>
    </source>
</evidence>
<evidence type="ECO:0000313" key="2">
    <source>
        <dbReference type="EMBL" id="KAF2128590.1"/>
    </source>
</evidence>
<proteinExistence type="predicted"/>
<dbReference type="AlphaFoldDB" id="A0A6A6A9U8"/>
<keyword evidence="1" id="KW-0812">Transmembrane</keyword>
<keyword evidence="1" id="KW-1133">Transmembrane helix</keyword>
<name>A0A6A6A9U8_9PLEO</name>
<dbReference type="RefSeq" id="XP_033522979.1">
    <property type="nucleotide sequence ID" value="XM_033668340.1"/>
</dbReference>
<sequence length="54" mass="6180">MAGLKKPMGIFCRIRVVMPWPVAPTIACWAYVVWTIGSSSYPLARRSSTYREKF</sequence>
<protein>
    <submittedName>
        <fullName evidence="2">Uncharacterized protein</fullName>
    </submittedName>
</protein>
<organism evidence="2 3">
    <name type="scientific">Dothidotthia symphoricarpi CBS 119687</name>
    <dbReference type="NCBI Taxonomy" id="1392245"/>
    <lineage>
        <taxon>Eukaryota</taxon>
        <taxon>Fungi</taxon>
        <taxon>Dikarya</taxon>
        <taxon>Ascomycota</taxon>
        <taxon>Pezizomycotina</taxon>
        <taxon>Dothideomycetes</taxon>
        <taxon>Pleosporomycetidae</taxon>
        <taxon>Pleosporales</taxon>
        <taxon>Dothidotthiaceae</taxon>
        <taxon>Dothidotthia</taxon>
    </lineage>
</organism>
<feature type="transmembrane region" description="Helical" evidence="1">
    <location>
        <begin position="20"/>
        <end position="44"/>
    </location>
</feature>
<dbReference type="Proteomes" id="UP000799771">
    <property type="component" value="Unassembled WGS sequence"/>
</dbReference>